<reference evidence="1" key="2">
    <citation type="submission" date="1997-05" db="EMBL/GenBank/DDBJ databases">
        <authorList>
            <person name="Badcock K."/>
            <person name="Churcher C.M."/>
        </authorList>
    </citation>
    <scope>NUCLEOTIDE SEQUENCE</scope>
</reference>
<proteinExistence type="predicted"/>
<organism evidence="1">
    <name type="scientific">Mycobacterium leprae</name>
    <dbReference type="NCBI Taxonomy" id="1769"/>
    <lineage>
        <taxon>Bacteria</taxon>
        <taxon>Bacillati</taxon>
        <taxon>Actinomycetota</taxon>
        <taxon>Actinomycetes</taxon>
        <taxon>Mycobacteriales</taxon>
        <taxon>Mycobacteriaceae</taxon>
        <taxon>Mycobacterium</taxon>
    </lineage>
</organism>
<sequence>MQPTTQAHDCQPGQQCREVVGLLGDTERVQKNISDCAQQHALARTRLSIECPENGIVSIAKFLGELCTHPIPSAFGAVLAGSSAEEAGLCRKCYSEYKNRDIGSGDYLVAEQSQVDQWVIGAALGEQDESDD</sequence>
<gene>
    <name evidence="1" type="primary">MLCB5.19</name>
</gene>
<keyword evidence="1" id="KW-0031">Aminopeptidase</keyword>
<reference evidence="1" key="1">
    <citation type="journal article" date="1993" name="Mol. Microbiol.">
        <title>Use of an ordered cosmid library to deduce the genomic organization of Mycobacterium leprae.</title>
        <authorList>
            <person name="Eiglmeier K."/>
            <person name="Honore N."/>
            <person name="Woods S.A."/>
            <person name="Caudron B."/>
            <person name="Cole S.T."/>
        </authorList>
    </citation>
    <scope>NUCLEOTIDE SEQUENCE</scope>
</reference>
<name>O05750_MYCLR</name>
<reference evidence="1" key="3">
    <citation type="submission" date="1997-05" db="EMBL/GenBank/DDBJ databases">
        <authorList>
            <person name="Parkhill J."/>
            <person name="Barrell B.G."/>
            <person name="Rajandream M.A."/>
        </authorList>
    </citation>
    <scope>NUCLEOTIDE SEQUENCE</scope>
</reference>
<dbReference type="AlphaFoldDB" id="O05750"/>
<keyword evidence="1" id="KW-0378">Hydrolase</keyword>
<dbReference type="EMBL" id="Z95151">
    <property type="protein sequence ID" value="CAB08424.1"/>
    <property type="molecule type" value="Genomic_DNA"/>
</dbReference>
<dbReference type="GO" id="GO:0004177">
    <property type="term" value="F:aminopeptidase activity"/>
    <property type="evidence" value="ECO:0007669"/>
    <property type="project" value="UniProtKB-KW"/>
</dbReference>
<keyword evidence="1" id="KW-0645">Protease</keyword>
<protein>
    <submittedName>
        <fullName evidence="1">Uncharacterized protein</fullName>
    </submittedName>
</protein>
<evidence type="ECO:0000313" key="1">
    <source>
        <dbReference type="EMBL" id="CAB08424.1"/>
    </source>
</evidence>
<accession>O05750</accession>